<evidence type="ECO:0000256" key="7">
    <source>
        <dbReference type="ARBA" id="ARBA00023033"/>
    </source>
</evidence>
<evidence type="ECO:0000256" key="3">
    <source>
        <dbReference type="ARBA" id="ARBA00022617"/>
    </source>
</evidence>
<reference evidence="8" key="2">
    <citation type="journal article" date="2023" name="IMA Fungus">
        <title>Comparative genomic study of the Penicillium genus elucidates a diverse pangenome and 15 lateral gene transfer events.</title>
        <authorList>
            <person name="Petersen C."/>
            <person name="Sorensen T."/>
            <person name="Nielsen M.R."/>
            <person name="Sondergaard T.E."/>
            <person name="Sorensen J.L."/>
            <person name="Fitzpatrick D.A."/>
            <person name="Frisvad J.C."/>
            <person name="Nielsen K.L."/>
        </authorList>
    </citation>
    <scope>NUCLEOTIDE SEQUENCE</scope>
    <source>
        <strain evidence="8">IBT 30728</strain>
    </source>
</reference>
<evidence type="ECO:0000256" key="6">
    <source>
        <dbReference type="ARBA" id="ARBA00023004"/>
    </source>
</evidence>
<keyword evidence="4" id="KW-0479">Metal-binding</keyword>
<dbReference type="AlphaFoldDB" id="A0A9X0BUU8"/>
<evidence type="ECO:0000256" key="2">
    <source>
        <dbReference type="ARBA" id="ARBA00010617"/>
    </source>
</evidence>
<evidence type="ECO:0000256" key="1">
    <source>
        <dbReference type="ARBA" id="ARBA00001971"/>
    </source>
</evidence>
<dbReference type="GO" id="GO:0020037">
    <property type="term" value="F:heme binding"/>
    <property type="evidence" value="ECO:0007669"/>
    <property type="project" value="InterPro"/>
</dbReference>
<comment type="similarity">
    <text evidence="2">Belongs to the cytochrome P450 family.</text>
</comment>
<dbReference type="InterPro" id="IPR050364">
    <property type="entry name" value="Cytochrome_P450_fung"/>
</dbReference>
<protein>
    <submittedName>
        <fullName evidence="8">Uncharacterized protein</fullName>
    </submittedName>
</protein>
<sequence length="117" mass="13110">MPRPGEQEWVHWAKHKELYGPISSVTVLEQTIVLINDPKTATELLNKRSSIYSSRPRMVFANDLGTGSWKVALQGLTGTLHSGPKLQFLSSIRTKKKKFSASYSECFKSRKSSLITA</sequence>
<keyword evidence="3" id="KW-0349">Heme</keyword>
<dbReference type="EMBL" id="JAPWDQ010000005">
    <property type="protein sequence ID" value="KAJ5485564.1"/>
    <property type="molecule type" value="Genomic_DNA"/>
</dbReference>
<evidence type="ECO:0000256" key="5">
    <source>
        <dbReference type="ARBA" id="ARBA00023002"/>
    </source>
</evidence>
<dbReference type="RefSeq" id="XP_056790348.1">
    <property type="nucleotide sequence ID" value="XM_056935154.1"/>
</dbReference>
<keyword evidence="5" id="KW-0560">Oxidoreductase</keyword>
<name>A0A9X0BUU8_9EURO</name>
<dbReference type="PANTHER" id="PTHR46300:SF7">
    <property type="entry name" value="P450, PUTATIVE (EUROFUNG)-RELATED"/>
    <property type="match status" value="1"/>
</dbReference>
<dbReference type="GO" id="GO:0016705">
    <property type="term" value="F:oxidoreductase activity, acting on paired donors, with incorporation or reduction of molecular oxygen"/>
    <property type="evidence" value="ECO:0007669"/>
    <property type="project" value="InterPro"/>
</dbReference>
<comment type="cofactor">
    <cofactor evidence="1">
        <name>heme</name>
        <dbReference type="ChEBI" id="CHEBI:30413"/>
    </cofactor>
</comment>
<dbReference type="Proteomes" id="UP001148312">
    <property type="component" value="Unassembled WGS sequence"/>
</dbReference>
<evidence type="ECO:0000256" key="4">
    <source>
        <dbReference type="ARBA" id="ARBA00022723"/>
    </source>
</evidence>
<dbReference type="GeneID" id="81625403"/>
<dbReference type="SUPFAM" id="SSF48264">
    <property type="entry name" value="Cytochrome P450"/>
    <property type="match status" value="1"/>
</dbReference>
<evidence type="ECO:0000313" key="8">
    <source>
        <dbReference type="EMBL" id="KAJ5485564.1"/>
    </source>
</evidence>
<accession>A0A9X0BUU8</accession>
<dbReference type="PANTHER" id="PTHR46300">
    <property type="entry name" value="P450, PUTATIVE (EUROFUNG)-RELATED-RELATED"/>
    <property type="match status" value="1"/>
</dbReference>
<dbReference type="GO" id="GO:0005506">
    <property type="term" value="F:iron ion binding"/>
    <property type="evidence" value="ECO:0007669"/>
    <property type="project" value="InterPro"/>
</dbReference>
<comment type="caution">
    <text evidence="8">The sequence shown here is derived from an EMBL/GenBank/DDBJ whole genome shotgun (WGS) entry which is preliminary data.</text>
</comment>
<gene>
    <name evidence="8" type="ORF">N7539_005552</name>
</gene>
<organism evidence="8 9">
    <name type="scientific">Penicillium diatomitis</name>
    <dbReference type="NCBI Taxonomy" id="2819901"/>
    <lineage>
        <taxon>Eukaryota</taxon>
        <taxon>Fungi</taxon>
        <taxon>Dikarya</taxon>
        <taxon>Ascomycota</taxon>
        <taxon>Pezizomycotina</taxon>
        <taxon>Eurotiomycetes</taxon>
        <taxon>Eurotiomycetidae</taxon>
        <taxon>Eurotiales</taxon>
        <taxon>Aspergillaceae</taxon>
        <taxon>Penicillium</taxon>
    </lineage>
</organism>
<reference evidence="8" key="1">
    <citation type="submission" date="2022-12" db="EMBL/GenBank/DDBJ databases">
        <authorList>
            <person name="Petersen C."/>
        </authorList>
    </citation>
    <scope>NUCLEOTIDE SEQUENCE</scope>
    <source>
        <strain evidence="8">IBT 30728</strain>
    </source>
</reference>
<dbReference type="Gene3D" id="1.10.630.10">
    <property type="entry name" value="Cytochrome P450"/>
    <property type="match status" value="1"/>
</dbReference>
<keyword evidence="9" id="KW-1185">Reference proteome</keyword>
<keyword evidence="7" id="KW-0503">Monooxygenase</keyword>
<proteinExistence type="inferred from homology"/>
<dbReference type="InterPro" id="IPR036396">
    <property type="entry name" value="Cyt_P450_sf"/>
</dbReference>
<dbReference type="GO" id="GO:0004497">
    <property type="term" value="F:monooxygenase activity"/>
    <property type="evidence" value="ECO:0007669"/>
    <property type="project" value="UniProtKB-KW"/>
</dbReference>
<evidence type="ECO:0000313" key="9">
    <source>
        <dbReference type="Proteomes" id="UP001148312"/>
    </source>
</evidence>
<keyword evidence="6" id="KW-0408">Iron</keyword>